<dbReference type="AlphaFoldDB" id="A0A139HHT9"/>
<name>A0A139HHT9_9PEZI</name>
<proteinExistence type="predicted"/>
<gene>
    <name evidence="1" type="ORF">AC578_6500</name>
</gene>
<dbReference type="EMBL" id="LFZN01000047">
    <property type="protein sequence ID" value="KXT02038.1"/>
    <property type="molecule type" value="Genomic_DNA"/>
</dbReference>
<protein>
    <submittedName>
        <fullName evidence="1">Uncharacterized protein</fullName>
    </submittedName>
</protein>
<reference evidence="1 2" key="1">
    <citation type="submission" date="2015-07" db="EMBL/GenBank/DDBJ databases">
        <title>Comparative genomics of the Sigatoka disease complex on banana suggests a link between parallel evolutionary changes in Pseudocercospora fijiensis and Pseudocercospora eumusae and increased virulence on the banana host.</title>
        <authorList>
            <person name="Chang T.-C."/>
            <person name="Salvucci A."/>
            <person name="Crous P.W."/>
            <person name="Stergiopoulos I."/>
        </authorList>
    </citation>
    <scope>NUCLEOTIDE SEQUENCE [LARGE SCALE GENOMIC DNA]</scope>
    <source>
        <strain evidence="1 2">CBS 114824</strain>
    </source>
</reference>
<organism evidence="1 2">
    <name type="scientific">Pseudocercospora eumusae</name>
    <dbReference type="NCBI Taxonomy" id="321146"/>
    <lineage>
        <taxon>Eukaryota</taxon>
        <taxon>Fungi</taxon>
        <taxon>Dikarya</taxon>
        <taxon>Ascomycota</taxon>
        <taxon>Pezizomycotina</taxon>
        <taxon>Dothideomycetes</taxon>
        <taxon>Dothideomycetidae</taxon>
        <taxon>Mycosphaerellales</taxon>
        <taxon>Mycosphaerellaceae</taxon>
        <taxon>Pseudocercospora</taxon>
    </lineage>
</organism>
<accession>A0A139HHT9</accession>
<keyword evidence="2" id="KW-1185">Reference proteome</keyword>
<sequence>MLILGASSQSSIYPSPTFKHVVWPVCGEDEDREANISQLSQSEIPARPLPHSDGGHVSFPQPSRLISSHTGKIRVFWQQELLRLESNSCGMHEICPEAAMRSWPHGFNIELCLQEAGRAMTQDDELCLQPSTAVSFASGTIQKYGQRERVLRSHFTNLSWYGIPSALFQVQ</sequence>
<evidence type="ECO:0000313" key="2">
    <source>
        <dbReference type="Proteomes" id="UP000070133"/>
    </source>
</evidence>
<comment type="caution">
    <text evidence="1">The sequence shown here is derived from an EMBL/GenBank/DDBJ whole genome shotgun (WGS) entry which is preliminary data.</text>
</comment>
<evidence type="ECO:0000313" key="1">
    <source>
        <dbReference type="EMBL" id="KXT02038.1"/>
    </source>
</evidence>
<dbReference type="Proteomes" id="UP000070133">
    <property type="component" value="Unassembled WGS sequence"/>
</dbReference>